<organism evidence="6 7">
    <name type="scientific">Cricetibacter osteomyelitidis</name>
    <dbReference type="NCBI Taxonomy" id="1521931"/>
    <lineage>
        <taxon>Bacteria</taxon>
        <taxon>Pseudomonadati</taxon>
        <taxon>Pseudomonadota</taxon>
        <taxon>Gammaproteobacteria</taxon>
        <taxon>Pasteurellales</taxon>
        <taxon>Pasteurellaceae</taxon>
        <taxon>Cricetibacter</taxon>
    </lineage>
</organism>
<protein>
    <recommendedName>
        <fullName evidence="4">Putative glucose-6-phosphate 1-epimerase</fullName>
        <ecNumber evidence="4">5.1.3.15</ecNumber>
    </recommendedName>
</protein>
<reference evidence="6 7" key="1">
    <citation type="submission" date="2019-03" db="EMBL/GenBank/DDBJ databases">
        <title>Genomic Encyclopedia of Type Strains, Phase IV (KMG-IV): sequencing the most valuable type-strain genomes for metagenomic binning, comparative biology and taxonomic classification.</title>
        <authorList>
            <person name="Goeker M."/>
        </authorList>
    </citation>
    <scope>NUCLEOTIDE SEQUENCE [LARGE SCALE GENOMIC DNA]</scope>
    <source>
        <strain evidence="6 7">DSM 28404</strain>
    </source>
</reference>
<evidence type="ECO:0000313" key="7">
    <source>
        <dbReference type="Proteomes" id="UP000295763"/>
    </source>
</evidence>
<keyword evidence="3 4" id="KW-0413">Isomerase</keyword>
<dbReference type="PIRSF" id="PIRSF016020">
    <property type="entry name" value="PHexose_mutarotase"/>
    <property type="match status" value="1"/>
</dbReference>
<evidence type="ECO:0000256" key="3">
    <source>
        <dbReference type="ARBA" id="ARBA00023235"/>
    </source>
</evidence>
<name>A0A4R2TRU6_9PAST</name>
<dbReference type="PANTHER" id="PTHR11122:SF13">
    <property type="entry name" value="GLUCOSE-6-PHOSPHATE 1-EPIMERASE"/>
    <property type="match status" value="1"/>
</dbReference>
<comment type="catalytic activity">
    <reaction evidence="1">
        <text>alpha-D-glucose 6-phosphate = beta-D-glucose 6-phosphate</text>
        <dbReference type="Rhea" id="RHEA:16249"/>
        <dbReference type="ChEBI" id="CHEBI:58225"/>
        <dbReference type="ChEBI" id="CHEBI:58247"/>
        <dbReference type="EC" id="5.1.3.15"/>
    </reaction>
</comment>
<evidence type="ECO:0000256" key="1">
    <source>
        <dbReference type="ARBA" id="ARBA00001096"/>
    </source>
</evidence>
<keyword evidence="7" id="KW-1185">Reference proteome</keyword>
<evidence type="ECO:0000256" key="5">
    <source>
        <dbReference type="PIRSR" id="PIRSR016020-1"/>
    </source>
</evidence>
<dbReference type="GO" id="GO:0047938">
    <property type="term" value="F:glucose-6-phosphate 1-epimerase activity"/>
    <property type="evidence" value="ECO:0007669"/>
    <property type="project" value="UniProtKB-UniRule"/>
</dbReference>
<sequence>MDIKKITTLTPELELYHYNEIPVLHLVHSIGTAKIALQGAQLLSWQPKGESRDLFWLSEIEPFELGTAIRGGVPICYPWFGSSQQPAHGTARLRLWQLDEYRIEAEKVRLVFALFDEQGIIEAKMAMTFSDKCRLTFTHYGRQAAQVALHSYFNLADIAQTAIEPLPTQCFNSLTGQQESVPSRRTISENVDCIYRIDPLGSQTNHIIDRQFQRQIRLEHHHAGELVLWNPWHKPTGAMSETAYQTMVCLETARLSQPLRFGEQLEVEISVGR</sequence>
<dbReference type="InterPro" id="IPR008183">
    <property type="entry name" value="Aldose_1/G6P_1-epimerase"/>
</dbReference>
<dbReference type="OrthoDB" id="9790727at2"/>
<dbReference type="AlphaFoldDB" id="A0A4R2TRU6"/>
<dbReference type="GO" id="GO:0030246">
    <property type="term" value="F:carbohydrate binding"/>
    <property type="evidence" value="ECO:0007669"/>
    <property type="project" value="UniProtKB-UniRule"/>
</dbReference>
<accession>A0A4R2TRU6</accession>
<dbReference type="CDD" id="cd09020">
    <property type="entry name" value="D-hex-6-P-epi_like"/>
    <property type="match status" value="1"/>
</dbReference>
<proteinExistence type="inferred from homology"/>
<dbReference type="SUPFAM" id="SSF74650">
    <property type="entry name" value="Galactose mutarotase-like"/>
    <property type="match status" value="1"/>
</dbReference>
<comment type="similarity">
    <text evidence="2 4">Belongs to the glucose-6-phosphate 1-epimerase family.</text>
</comment>
<dbReference type="InterPro" id="IPR025532">
    <property type="entry name" value="G6P_1-epimerase"/>
</dbReference>
<dbReference type="Gene3D" id="2.70.98.10">
    <property type="match status" value="1"/>
</dbReference>
<dbReference type="PANTHER" id="PTHR11122">
    <property type="entry name" value="APOSPORY-ASSOCIATED PROTEIN C-RELATED"/>
    <property type="match status" value="1"/>
</dbReference>
<dbReference type="Proteomes" id="UP000295763">
    <property type="component" value="Unassembled WGS sequence"/>
</dbReference>
<dbReference type="EMBL" id="SLYB01000001">
    <property type="protein sequence ID" value="TCP97762.1"/>
    <property type="molecule type" value="Genomic_DNA"/>
</dbReference>
<evidence type="ECO:0000313" key="6">
    <source>
        <dbReference type="EMBL" id="TCP97762.1"/>
    </source>
</evidence>
<feature type="active site" evidence="5">
    <location>
        <position position="150"/>
    </location>
</feature>
<evidence type="ECO:0000256" key="2">
    <source>
        <dbReference type="ARBA" id="ARBA00005866"/>
    </source>
</evidence>
<evidence type="ECO:0000256" key="4">
    <source>
        <dbReference type="PIRNR" id="PIRNR016020"/>
    </source>
</evidence>
<comment type="caution">
    <text evidence="6">The sequence shown here is derived from an EMBL/GenBank/DDBJ whole genome shotgun (WGS) entry which is preliminary data.</text>
</comment>
<dbReference type="GO" id="GO:0005975">
    <property type="term" value="P:carbohydrate metabolic process"/>
    <property type="evidence" value="ECO:0007669"/>
    <property type="project" value="InterPro"/>
</dbReference>
<dbReference type="RefSeq" id="WP_131974365.1">
    <property type="nucleotide sequence ID" value="NZ_SLYB01000001.1"/>
</dbReference>
<dbReference type="InterPro" id="IPR011013">
    <property type="entry name" value="Gal_mutarotase_sf_dom"/>
</dbReference>
<dbReference type="InterPro" id="IPR014718">
    <property type="entry name" value="GH-type_carb-bd"/>
</dbReference>
<gene>
    <name evidence="6" type="ORF">EDC44_101145</name>
</gene>
<feature type="active site" evidence="5">
    <location>
        <position position="251"/>
    </location>
</feature>
<dbReference type="EC" id="5.1.3.15" evidence="4"/>
<dbReference type="Pfam" id="PF01263">
    <property type="entry name" value="Aldose_epim"/>
    <property type="match status" value="1"/>
</dbReference>